<feature type="chain" id="PRO_5041314937" evidence="1">
    <location>
        <begin position="21"/>
        <end position="176"/>
    </location>
</feature>
<proteinExistence type="predicted"/>
<evidence type="ECO:0000256" key="1">
    <source>
        <dbReference type="SAM" id="SignalP"/>
    </source>
</evidence>
<keyword evidence="1" id="KW-0732">Signal</keyword>
<sequence>MSGRQFLPALLLCCALPLQAQVYTWVDENGQKHFGSQPPTPQQPVETVTIRQGYNSDGQQPAVVAAELESSEGDASTAAHQEKAPSAKAMCNEAIRWTGIDIPNLKDIARERKQDGKISGDQYEQAIKGLDEARKYITVQNCLASEGKDRERFECLSQGAGIMVCSGALESALKNL</sequence>
<name>A0AA42N603_AQUAC</name>
<reference evidence="3" key="1">
    <citation type="submission" date="2022-09" db="EMBL/GenBank/DDBJ databases">
        <title>Intensive care unit water sources are persistently colonized with multi-drug resistant bacteria and are the site of extensive horizontal gene transfer of antibiotic resistance genes.</title>
        <authorList>
            <person name="Diorio-Toth L."/>
        </authorList>
    </citation>
    <scope>NUCLEOTIDE SEQUENCE</scope>
    <source>
        <strain evidence="3">GD03990</strain>
    </source>
</reference>
<feature type="signal peptide" evidence="1">
    <location>
        <begin position="1"/>
        <end position="20"/>
    </location>
</feature>
<dbReference type="InterPro" id="IPR025392">
    <property type="entry name" value="DUF4124"/>
</dbReference>
<organism evidence="3 4">
    <name type="scientific">Aquipseudomonas alcaligenes</name>
    <name type="common">Pseudomonas alcaligenes</name>
    <dbReference type="NCBI Taxonomy" id="43263"/>
    <lineage>
        <taxon>Bacteria</taxon>
        <taxon>Pseudomonadati</taxon>
        <taxon>Pseudomonadota</taxon>
        <taxon>Gammaproteobacteria</taxon>
        <taxon>Pseudomonadales</taxon>
        <taxon>Pseudomonadaceae</taxon>
        <taxon>Aquipseudomonas</taxon>
    </lineage>
</organism>
<feature type="domain" description="DUF4124" evidence="2">
    <location>
        <begin position="9"/>
        <end position="57"/>
    </location>
</feature>
<evidence type="ECO:0000259" key="2">
    <source>
        <dbReference type="Pfam" id="PF13511"/>
    </source>
</evidence>
<dbReference type="Pfam" id="PF13511">
    <property type="entry name" value="DUF4124"/>
    <property type="match status" value="1"/>
</dbReference>
<dbReference type="AlphaFoldDB" id="A0AA42N603"/>
<dbReference type="RefSeq" id="WP_280055000.1">
    <property type="nucleotide sequence ID" value="NZ_JAOBYN010000018.1"/>
</dbReference>
<protein>
    <submittedName>
        <fullName evidence="3">DUF4124 domain-containing protein</fullName>
    </submittedName>
</protein>
<evidence type="ECO:0000313" key="4">
    <source>
        <dbReference type="Proteomes" id="UP001158730"/>
    </source>
</evidence>
<dbReference type="EMBL" id="JAOBYN010000018">
    <property type="protein sequence ID" value="MDH1056736.1"/>
    <property type="molecule type" value="Genomic_DNA"/>
</dbReference>
<gene>
    <name evidence="3" type="ORF">N5C05_18505</name>
</gene>
<comment type="caution">
    <text evidence="3">The sequence shown here is derived from an EMBL/GenBank/DDBJ whole genome shotgun (WGS) entry which is preliminary data.</text>
</comment>
<accession>A0AA42N603</accession>
<dbReference type="Proteomes" id="UP001158730">
    <property type="component" value="Unassembled WGS sequence"/>
</dbReference>
<evidence type="ECO:0000313" key="3">
    <source>
        <dbReference type="EMBL" id="MDH1056736.1"/>
    </source>
</evidence>